<evidence type="ECO:0000313" key="1">
    <source>
        <dbReference type="EMBL" id="MFB9056426.1"/>
    </source>
</evidence>
<accession>A0ABV5FAE3</accession>
<dbReference type="Proteomes" id="UP001589585">
    <property type="component" value="Unassembled WGS sequence"/>
</dbReference>
<comment type="caution">
    <text evidence="1">The sequence shown here is derived from an EMBL/GenBank/DDBJ whole genome shotgun (WGS) entry which is preliminary data.</text>
</comment>
<dbReference type="InterPro" id="IPR026350">
    <property type="entry name" value="GxxExxY"/>
</dbReference>
<name>A0ABV5FAE3_9FLAO</name>
<proteinExistence type="predicted"/>
<dbReference type="InterPro" id="IPR011604">
    <property type="entry name" value="PDDEXK-like_dom_sf"/>
</dbReference>
<protein>
    <submittedName>
        <fullName evidence="1">GxxExxY protein</fullName>
    </submittedName>
</protein>
<reference evidence="1 2" key="1">
    <citation type="submission" date="2024-09" db="EMBL/GenBank/DDBJ databases">
        <authorList>
            <person name="Sun Q."/>
            <person name="Mori K."/>
        </authorList>
    </citation>
    <scope>NUCLEOTIDE SEQUENCE [LARGE SCALE GENOMIC DNA]</scope>
    <source>
        <strain evidence="1 2">CECT 8622</strain>
    </source>
</reference>
<sequence length="128" mass="14829">MNVLTENEISYLIRGAIFKIYNELGPGLLESVYEVLLEFELKKQGLDVKKQVPLPVYYENNILEIGFRLDLLINNKVIIEIKSVENLTKVHHKQLLTYLKISELKLGILVNFNVEDISKAIFRKVNNL</sequence>
<dbReference type="RefSeq" id="WP_379860624.1">
    <property type="nucleotide sequence ID" value="NZ_JBHMFC010000020.1"/>
</dbReference>
<dbReference type="Pfam" id="PF13366">
    <property type="entry name" value="PDDEXK_3"/>
    <property type="match status" value="1"/>
</dbReference>
<gene>
    <name evidence="1" type="ORF">ACFFU9_06670</name>
</gene>
<dbReference type="NCBIfam" id="TIGR04256">
    <property type="entry name" value="GxxExxY"/>
    <property type="match status" value="1"/>
</dbReference>
<keyword evidence="2" id="KW-1185">Reference proteome</keyword>
<dbReference type="EMBL" id="JBHMFC010000020">
    <property type="protein sequence ID" value="MFB9056426.1"/>
    <property type="molecule type" value="Genomic_DNA"/>
</dbReference>
<dbReference type="Gene3D" id="3.90.320.10">
    <property type="match status" value="1"/>
</dbReference>
<evidence type="ECO:0000313" key="2">
    <source>
        <dbReference type="Proteomes" id="UP001589585"/>
    </source>
</evidence>
<organism evidence="1 2">
    <name type="scientific">Mariniflexile ostreae</name>
    <dbReference type="NCBI Taxonomy" id="1520892"/>
    <lineage>
        <taxon>Bacteria</taxon>
        <taxon>Pseudomonadati</taxon>
        <taxon>Bacteroidota</taxon>
        <taxon>Flavobacteriia</taxon>
        <taxon>Flavobacteriales</taxon>
        <taxon>Flavobacteriaceae</taxon>
        <taxon>Mariniflexile</taxon>
    </lineage>
</organism>